<dbReference type="GO" id="GO:0003904">
    <property type="term" value="F:deoxyribodipyrimidine photo-lyase activity"/>
    <property type="evidence" value="ECO:0007669"/>
    <property type="project" value="UniProtKB-EC"/>
</dbReference>
<dbReference type="PANTHER" id="PTHR11455:SF9">
    <property type="entry name" value="CRYPTOCHROME CIRCADIAN CLOCK 5 ISOFORM X1"/>
    <property type="match status" value="1"/>
</dbReference>
<sequence>MQIAIHWFRRDLRLQDNAALYHALKSGYPVLPIFIFDRNLLENLSDKKDRRVQFIHHQLNLLNKELARYGSTLLVSYGTPYKVWTSLLEKYNITEVYANRDYEPYAKERDQVIAEYLASEGISFKSYKDQCIFEMDEVVKADGKPYTLFTPYSKKWMEKLMIKDGFYYQPYPSVDYMQNMFALPSSTILSLEEIGFQTMKCDFPKKGIKVDILDKYSQHRDFPAVEGTSRLSVHFRFGTISIRKAVQAGLQYSPKWLNELIWRDFYMMILHHFPSVVTENFNTKYNRLEWRNNPEEFKAWCDGQTGYPIVDAGMRELNATGFMHNRLRMITASFLTKHLLIDWRWGEQYFAQKLLDYDLAANNGGWQWAAGTGTDAQPYFRVFNPSTQTEKFDKDLKYIKKWVPELHTGNYPPPIVDHTFARERAIKAFQKISKGV</sequence>
<dbReference type="Gene3D" id="1.25.40.80">
    <property type="match status" value="1"/>
</dbReference>
<dbReference type="InterPro" id="IPR036134">
    <property type="entry name" value="Crypto/Photolyase_FAD-like_sf"/>
</dbReference>
<proteinExistence type="inferred from homology"/>
<dbReference type="GO" id="GO:0003677">
    <property type="term" value="F:DNA binding"/>
    <property type="evidence" value="ECO:0007669"/>
    <property type="project" value="TreeGrafter"/>
</dbReference>
<keyword evidence="10" id="KW-1185">Reference proteome</keyword>
<feature type="binding site" evidence="5">
    <location>
        <begin position="356"/>
        <end position="358"/>
    </location>
    <ligand>
        <name>FAD</name>
        <dbReference type="ChEBI" id="CHEBI:57692"/>
    </ligand>
</feature>
<dbReference type="GO" id="GO:0006950">
    <property type="term" value="P:response to stress"/>
    <property type="evidence" value="ECO:0007669"/>
    <property type="project" value="UniProtKB-ARBA"/>
</dbReference>
<keyword evidence="4 7" id="KW-0157">Chromophore</keyword>
<dbReference type="AlphaFoldDB" id="A0AAW9S3V3"/>
<feature type="site" description="Electron transfer via tryptophanyl radical" evidence="6">
    <location>
        <position position="343"/>
    </location>
</feature>
<evidence type="ECO:0000256" key="1">
    <source>
        <dbReference type="ARBA" id="ARBA00001932"/>
    </source>
</evidence>
<comment type="cofactor">
    <cofactor evidence="5">
        <name>FAD</name>
        <dbReference type="ChEBI" id="CHEBI:57692"/>
    </cofactor>
    <text evidence="5">Binds 1 FAD per subunit.</text>
</comment>
<feature type="binding site" evidence="5">
    <location>
        <position position="216"/>
    </location>
    <ligand>
        <name>FAD</name>
        <dbReference type="ChEBI" id="CHEBI:57692"/>
    </ligand>
</feature>
<dbReference type="Gene3D" id="3.40.50.620">
    <property type="entry name" value="HUPs"/>
    <property type="match status" value="1"/>
</dbReference>
<dbReference type="PROSITE" id="PS00394">
    <property type="entry name" value="DNA_PHOTOLYASES_1_1"/>
    <property type="match status" value="1"/>
</dbReference>
<feature type="domain" description="Photolyase/cryptochrome alpha/beta" evidence="8">
    <location>
        <begin position="2"/>
        <end position="132"/>
    </location>
</feature>
<evidence type="ECO:0000259" key="8">
    <source>
        <dbReference type="PROSITE" id="PS51645"/>
    </source>
</evidence>
<accession>A0AAW9S3V3</accession>
<dbReference type="EMBL" id="JBDKWZ010000006">
    <property type="protein sequence ID" value="MEN7548558.1"/>
    <property type="molecule type" value="Genomic_DNA"/>
</dbReference>
<comment type="cofactor">
    <cofactor evidence="1">
        <name>(6R)-5,10-methylene-5,6,7,8-tetrahydrofolate</name>
        <dbReference type="ChEBI" id="CHEBI:15636"/>
    </cofactor>
</comment>
<dbReference type="GO" id="GO:0009416">
    <property type="term" value="P:response to light stimulus"/>
    <property type="evidence" value="ECO:0007669"/>
    <property type="project" value="TreeGrafter"/>
</dbReference>
<dbReference type="SUPFAM" id="SSF52425">
    <property type="entry name" value="Cryptochrome/photolyase, N-terminal domain"/>
    <property type="match status" value="1"/>
</dbReference>
<comment type="caution">
    <text evidence="9">The sequence shown here is derived from an EMBL/GenBank/DDBJ whole genome shotgun (WGS) entry which is preliminary data.</text>
</comment>
<feature type="site" description="Electron transfer via tryptophanyl radical" evidence="6">
    <location>
        <position position="290"/>
    </location>
</feature>
<feature type="binding site" evidence="5">
    <location>
        <begin position="259"/>
        <end position="266"/>
    </location>
    <ligand>
        <name>FAD</name>
        <dbReference type="ChEBI" id="CHEBI:57692"/>
    </ligand>
</feature>
<dbReference type="RefSeq" id="WP_346821337.1">
    <property type="nucleotide sequence ID" value="NZ_JBDKWZ010000006.1"/>
</dbReference>
<dbReference type="Pfam" id="PF00875">
    <property type="entry name" value="DNA_photolyase"/>
    <property type="match status" value="1"/>
</dbReference>
<keyword evidence="3 5" id="KW-0274">FAD</keyword>
<evidence type="ECO:0000256" key="2">
    <source>
        <dbReference type="ARBA" id="ARBA00022630"/>
    </source>
</evidence>
<dbReference type="InterPro" id="IPR002081">
    <property type="entry name" value="Cryptochrome/DNA_photolyase_1"/>
</dbReference>
<dbReference type="GO" id="GO:0006139">
    <property type="term" value="P:nucleobase-containing compound metabolic process"/>
    <property type="evidence" value="ECO:0007669"/>
    <property type="project" value="UniProtKB-ARBA"/>
</dbReference>
<organism evidence="9 10">
    <name type="scientific">Rapidithrix thailandica</name>
    <dbReference type="NCBI Taxonomy" id="413964"/>
    <lineage>
        <taxon>Bacteria</taxon>
        <taxon>Pseudomonadati</taxon>
        <taxon>Bacteroidota</taxon>
        <taxon>Cytophagia</taxon>
        <taxon>Cytophagales</taxon>
        <taxon>Flammeovirgaceae</taxon>
        <taxon>Rapidithrix</taxon>
    </lineage>
</organism>
<dbReference type="InterPro" id="IPR006050">
    <property type="entry name" value="DNA_photolyase_N"/>
</dbReference>
<evidence type="ECO:0000256" key="5">
    <source>
        <dbReference type="PIRSR" id="PIRSR602081-1"/>
    </source>
</evidence>
<dbReference type="EC" id="4.1.99.3" evidence="9"/>
<reference evidence="9 10" key="1">
    <citation type="submission" date="2024-04" db="EMBL/GenBank/DDBJ databases">
        <title>Novel genus in family Flammeovirgaceae.</title>
        <authorList>
            <person name="Nguyen T.H."/>
            <person name="Vuong T.Q."/>
            <person name="Le H."/>
            <person name="Kim S.-G."/>
        </authorList>
    </citation>
    <scope>NUCLEOTIDE SEQUENCE [LARGE SCALE GENOMIC DNA]</scope>
    <source>
        <strain evidence="9 10">JCM 23209</strain>
    </source>
</reference>
<keyword evidence="2 5" id="KW-0285">Flavoprotein</keyword>
<dbReference type="InterPro" id="IPR036155">
    <property type="entry name" value="Crypto/Photolyase_N_sf"/>
</dbReference>
<comment type="similarity">
    <text evidence="7">Belongs to the DNA photolyase family.</text>
</comment>
<protein>
    <submittedName>
        <fullName evidence="9">Deoxyribodipyrimidine photo-lyase</fullName>
        <ecNumber evidence="9">4.1.99.3</ecNumber>
    </submittedName>
</protein>
<dbReference type="InterPro" id="IPR014729">
    <property type="entry name" value="Rossmann-like_a/b/a_fold"/>
</dbReference>
<feature type="binding site" evidence="5">
    <location>
        <begin position="228"/>
        <end position="232"/>
    </location>
    <ligand>
        <name>FAD</name>
        <dbReference type="ChEBI" id="CHEBI:57692"/>
    </ligand>
</feature>
<dbReference type="PROSITE" id="PS00691">
    <property type="entry name" value="DNA_PHOTOLYASES_1_2"/>
    <property type="match status" value="1"/>
</dbReference>
<evidence type="ECO:0000256" key="7">
    <source>
        <dbReference type="RuleBase" id="RU004182"/>
    </source>
</evidence>
<dbReference type="PROSITE" id="PS51645">
    <property type="entry name" value="PHR_CRY_ALPHA_BETA"/>
    <property type="match status" value="1"/>
</dbReference>
<feature type="site" description="Electron transfer via tryptophanyl radical" evidence="6">
    <location>
        <position position="366"/>
    </location>
</feature>
<dbReference type="PANTHER" id="PTHR11455">
    <property type="entry name" value="CRYPTOCHROME"/>
    <property type="match status" value="1"/>
</dbReference>
<feature type="binding site" evidence="5">
    <location>
        <position position="256"/>
    </location>
    <ligand>
        <name>FAD</name>
        <dbReference type="ChEBI" id="CHEBI:57692"/>
    </ligand>
</feature>
<name>A0AAW9S3V3_9BACT</name>
<dbReference type="PRINTS" id="PR00147">
    <property type="entry name" value="DNAPHOTLYASE"/>
</dbReference>
<dbReference type="Pfam" id="PF03441">
    <property type="entry name" value="FAD_binding_7"/>
    <property type="match status" value="1"/>
</dbReference>
<keyword evidence="9" id="KW-0456">Lyase</keyword>
<evidence type="ECO:0000256" key="6">
    <source>
        <dbReference type="PIRSR" id="PIRSR602081-2"/>
    </source>
</evidence>
<dbReference type="GO" id="GO:0071949">
    <property type="term" value="F:FAD binding"/>
    <property type="evidence" value="ECO:0007669"/>
    <property type="project" value="TreeGrafter"/>
</dbReference>
<gene>
    <name evidence="9" type="ORF">AAG747_11595</name>
</gene>
<dbReference type="InterPro" id="IPR005101">
    <property type="entry name" value="Cryptochr/Photolyase_FAD-bd"/>
</dbReference>
<dbReference type="SUPFAM" id="SSF48173">
    <property type="entry name" value="Cryptochrome/photolyase FAD-binding domain"/>
    <property type="match status" value="1"/>
</dbReference>
<dbReference type="Proteomes" id="UP001403385">
    <property type="component" value="Unassembled WGS sequence"/>
</dbReference>
<evidence type="ECO:0000313" key="9">
    <source>
        <dbReference type="EMBL" id="MEN7548558.1"/>
    </source>
</evidence>
<evidence type="ECO:0000256" key="4">
    <source>
        <dbReference type="ARBA" id="ARBA00022991"/>
    </source>
</evidence>
<evidence type="ECO:0000313" key="10">
    <source>
        <dbReference type="Proteomes" id="UP001403385"/>
    </source>
</evidence>
<dbReference type="Gene3D" id="1.10.579.10">
    <property type="entry name" value="DNA Cyclobutane Dipyrimidine Photolyase, subunit A, domain 3"/>
    <property type="match status" value="1"/>
</dbReference>
<evidence type="ECO:0000256" key="3">
    <source>
        <dbReference type="ARBA" id="ARBA00022827"/>
    </source>
</evidence>
<dbReference type="InterPro" id="IPR018394">
    <property type="entry name" value="DNA_photolyase_1_CS_C"/>
</dbReference>